<dbReference type="Pfam" id="PF13354">
    <property type="entry name" value="Beta-lactamase2"/>
    <property type="match status" value="1"/>
</dbReference>
<evidence type="ECO:0000256" key="1">
    <source>
        <dbReference type="ARBA" id="ARBA00001526"/>
    </source>
</evidence>
<dbReference type="Gene3D" id="3.40.710.10">
    <property type="entry name" value="DD-peptidase/beta-lactamase superfamily"/>
    <property type="match status" value="1"/>
</dbReference>
<dbReference type="GO" id="GO:0030655">
    <property type="term" value="P:beta-lactam antibiotic catabolic process"/>
    <property type="evidence" value="ECO:0007669"/>
    <property type="project" value="InterPro"/>
</dbReference>
<dbReference type="Proteomes" id="UP000249396">
    <property type="component" value="Unassembled WGS sequence"/>
</dbReference>
<comment type="catalytic activity">
    <reaction evidence="1">
        <text>a beta-lactam + H2O = a substituted beta-amino acid</text>
        <dbReference type="Rhea" id="RHEA:20401"/>
        <dbReference type="ChEBI" id="CHEBI:15377"/>
        <dbReference type="ChEBI" id="CHEBI:35627"/>
        <dbReference type="ChEBI" id="CHEBI:140347"/>
        <dbReference type="EC" id="3.5.2.6"/>
    </reaction>
</comment>
<reference evidence="5 6" key="1">
    <citation type="journal article" date="2018" name="Aquat. Microb. Ecol.">
        <title>Gammaproteobacterial methanotrophs dominate.</title>
        <authorList>
            <person name="Rissanen A.J."/>
            <person name="Saarenheimo J."/>
            <person name="Tiirola M."/>
            <person name="Peura S."/>
            <person name="Aalto S.L."/>
            <person name="Karvinen A."/>
            <person name="Nykanen H."/>
        </authorList>
    </citation>
    <scope>NUCLEOTIDE SEQUENCE [LARGE SCALE GENOMIC DNA]</scope>
    <source>
        <strain evidence="5">AMbin10</strain>
    </source>
</reference>
<dbReference type="EC" id="3.5.2.6" evidence="3"/>
<evidence type="ECO:0000313" key="5">
    <source>
        <dbReference type="EMBL" id="PZN80516.1"/>
    </source>
</evidence>
<dbReference type="PANTHER" id="PTHR35333">
    <property type="entry name" value="BETA-LACTAMASE"/>
    <property type="match status" value="1"/>
</dbReference>
<dbReference type="AlphaFoldDB" id="A0A2W4RCE2"/>
<dbReference type="GO" id="GO:0046677">
    <property type="term" value="P:response to antibiotic"/>
    <property type="evidence" value="ECO:0007669"/>
    <property type="project" value="InterPro"/>
</dbReference>
<accession>A0A2W4RCE2</accession>
<sequence>MAYYPNLQKTLRGDVLPISSRNQVQQRLIDDTTGSHRLKAGLPANWQIGENTGTHWSGANDIGIIWPPNRAPVLVSAYLTDSSASIETKEASIAAVGKLVSDIAF</sequence>
<protein>
    <recommendedName>
        <fullName evidence="3">beta-lactamase</fullName>
        <ecNumber evidence="3">3.5.2.6</ecNumber>
    </recommendedName>
</protein>
<dbReference type="SUPFAM" id="SSF56601">
    <property type="entry name" value="beta-lactamase/transpeptidase-like"/>
    <property type="match status" value="1"/>
</dbReference>
<dbReference type="EMBL" id="QJPH01000283">
    <property type="protein sequence ID" value="PZN80516.1"/>
    <property type="molecule type" value="Genomic_DNA"/>
</dbReference>
<evidence type="ECO:0000313" key="6">
    <source>
        <dbReference type="Proteomes" id="UP000249396"/>
    </source>
</evidence>
<name>A0A2W4RCE2_9GAMM</name>
<organism evidence="5 6">
    <name type="scientific">Candidatus Methylumidiphilus alinenensis</name>
    <dbReference type="NCBI Taxonomy" id="2202197"/>
    <lineage>
        <taxon>Bacteria</taxon>
        <taxon>Pseudomonadati</taxon>
        <taxon>Pseudomonadota</taxon>
        <taxon>Gammaproteobacteria</taxon>
        <taxon>Methylococcales</taxon>
        <taxon>Candidatus Methylumidiphilus</taxon>
    </lineage>
</organism>
<dbReference type="InterPro" id="IPR012338">
    <property type="entry name" value="Beta-lactam/transpept-like"/>
</dbReference>
<dbReference type="PANTHER" id="PTHR35333:SF3">
    <property type="entry name" value="BETA-LACTAMASE-TYPE TRANSPEPTIDASE FOLD CONTAINING PROTEIN"/>
    <property type="match status" value="1"/>
</dbReference>
<dbReference type="GO" id="GO:0008800">
    <property type="term" value="F:beta-lactamase activity"/>
    <property type="evidence" value="ECO:0007669"/>
    <property type="project" value="UniProtKB-EC"/>
</dbReference>
<feature type="domain" description="Beta-lactamase class A catalytic" evidence="4">
    <location>
        <begin position="7"/>
        <end position="78"/>
    </location>
</feature>
<dbReference type="InterPro" id="IPR045155">
    <property type="entry name" value="Beta-lactam_cat"/>
</dbReference>
<dbReference type="InterPro" id="IPR000871">
    <property type="entry name" value="Beta-lactam_class-A"/>
</dbReference>
<evidence type="ECO:0000256" key="3">
    <source>
        <dbReference type="ARBA" id="ARBA00012865"/>
    </source>
</evidence>
<proteinExistence type="inferred from homology"/>
<evidence type="ECO:0000259" key="4">
    <source>
        <dbReference type="Pfam" id="PF13354"/>
    </source>
</evidence>
<comment type="similarity">
    <text evidence="2">Belongs to the class-A beta-lactamase family.</text>
</comment>
<gene>
    <name evidence="5" type="ORF">DM484_09835</name>
</gene>
<evidence type="ECO:0000256" key="2">
    <source>
        <dbReference type="ARBA" id="ARBA00009009"/>
    </source>
</evidence>
<comment type="caution">
    <text evidence="5">The sequence shown here is derived from an EMBL/GenBank/DDBJ whole genome shotgun (WGS) entry which is preliminary data.</text>
</comment>